<dbReference type="InterPro" id="IPR009387">
    <property type="entry name" value="HigB-2"/>
</dbReference>
<dbReference type="EMBL" id="CAADFH010000003">
    <property type="protein sequence ID" value="VFJ88076.1"/>
    <property type="molecule type" value="Genomic_DNA"/>
</dbReference>
<dbReference type="Pfam" id="PF06296">
    <property type="entry name" value="RelE"/>
    <property type="match status" value="1"/>
</dbReference>
<gene>
    <name evidence="1" type="ORF">BECKLFY1418A_GA0070994_100342</name>
</gene>
<reference evidence="1" key="1">
    <citation type="submission" date="2019-02" db="EMBL/GenBank/DDBJ databases">
        <authorList>
            <person name="Gruber-Vodicka R. H."/>
            <person name="Seah K. B. B."/>
        </authorList>
    </citation>
    <scope>NUCLEOTIDE SEQUENCE</scope>
    <source>
        <strain evidence="1">BECK_M6</strain>
    </source>
</reference>
<name>A0A450U816_9GAMM</name>
<protein>
    <submittedName>
        <fullName evidence="1">RelE toxin of RelE / RelB toxin-antitoxin system</fullName>
    </submittedName>
</protein>
<proteinExistence type="predicted"/>
<organism evidence="1">
    <name type="scientific">Candidatus Kentrum sp. LFY</name>
    <dbReference type="NCBI Taxonomy" id="2126342"/>
    <lineage>
        <taxon>Bacteria</taxon>
        <taxon>Pseudomonadati</taxon>
        <taxon>Pseudomonadota</taxon>
        <taxon>Gammaproteobacteria</taxon>
        <taxon>Candidatus Kentrum</taxon>
    </lineage>
</organism>
<accession>A0A450U816</accession>
<evidence type="ECO:0000313" key="1">
    <source>
        <dbReference type="EMBL" id="VFJ88076.1"/>
    </source>
</evidence>
<sequence length="54" mass="6183">MHGFAKNDKGNLNRSEERLYKAAARIILAYSDNELNRYVAFGVFNEVICSDQET</sequence>
<dbReference type="AlphaFoldDB" id="A0A450U816"/>